<keyword evidence="4" id="KW-1185">Reference proteome</keyword>
<dbReference type="Proteomes" id="UP001501746">
    <property type="component" value="Unassembled WGS sequence"/>
</dbReference>
<feature type="region of interest" description="Disordered" evidence="1">
    <location>
        <begin position="23"/>
        <end position="53"/>
    </location>
</feature>
<evidence type="ECO:0000313" key="4">
    <source>
        <dbReference type="Proteomes" id="UP001501746"/>
    </source>
</evidence>
<evidence type="ECO:0000256" key="1">
    <source>
        <dbReference type="SAM" id="MobiDB-lite"/>
    </source>
</evidence>
<proteinExistence type="predicted"/>
<dbReference type="InterPro" id="IPR051783">
    <property type="entry name" value="NAD(P)-dependent_oxidoreduct"/>
</dbReference>
<dbReference type="Pfam" id="PF01370">
    <property type="entry name" value="Epimerase"/>
    <property type="match status" value="1"/>
</dbReference>
<dbReference type="PANTHER" id="PTHR48079:SF6">
    <property type="entry name" value="NAD(P)-BINDING DOMAIN-CONTAINING PROTEIN-RELATED"/>
    <property type="match status" value="1"/>
</dbReference>
<reference evidence="4" key="1">
    <citation type="journal article" date="2019" name="Int. J. Syst. Evol. Microbiol.">
        <title>The Global Catalogue of Microorganisms (GCM) 10K type strain sequencing project: providing services to taxonomists for standard genome sequencing and annotation.</title>
        <authorList>
            <consortium name="The Broad Institute Genomics Platform"/>
            <consortium name="The Broad Institute Genome Sequencing Center for Infectious Disease"/>
            <person name="Wu L."/>
            <person name="Ma J."/>
        </authorList>
    </citation>
    <scope>NUCLEOTIDE SEQUENCE [LARGE SCALE GENOMIC DNA]</scope>
    <source>
        <strain evidence="4">JCM 14323</strain>
    </source>
</reference>
<protein>
    <submittedName>
        <fullName evidence="3">NAD-dependent epimerase/dehydratase family protein</fullName>
    </submittedName>
</protein>
<evidence type="ECO:0000313" key="3">
    <source>
        <dbReference type="EMBL" id="GAA1830358.1"/>
    </source>
</evidence>
<feature type="domain" description="NAD-dependent epimerase/dehydratase" evidence="2">
    <location>
        <begin position="3"/>
        <end position="274"/>
    </location>
</feature>
<dbReference type="InterPro" id="IPR001509">
    <property type="entry name" value="Epimerase_deHydtase"/>
</dbReference>
<name>A0ABP4YUE1_9MICO</name>
<dbReference type="PANTHER" id="PTHR48079">
    <property type="entry name" value="PROTEIN YEEZ"/>
    <property type="match status" value="1"/>
</dbReference>
<dbReference type="EMBL" id="BAAANK010000003">
    <property type="protein sequence ID" value="GAA1830358.1"/>
    <property type="molecule type" value="Genomic_DNA"/>
</dbReference>
<dbReference type="SUPFAM" id="SSF51735">
    <property type="entry name" value="NAD(P)-binding Rossmann-fold domains"/>
    <property type="match status" value="1"/>
</dbReference>
<sequence length="372" mass="39691">MRIVIVGATGNIGTAILRRLHQDVASPDGPDGTGAAGAQGAGSPGEEAGITGSGRHVGAHELVGIARHLPDDTVVPYANVEWHEADVAAPDAVERLTRILVGADAVVHLAWLLQPNHHERVLWATNVVGLRNLLAAVASARVPHVVVSSSVGAYSRGPKGSRVSEQWPTGGIHTSHYSRHKAANERALDEFEARHPQVVVSRVRPGLVFQRDAASEVARLFLGAHFPSRWLGRVRPPVLPVPVQVVSQAVHADDLADAFARILEQRAGGAFNVAGEPVLDPTALAEVVGARRAIPMRLAVLRSIMWVTWKLRLQASDPGWIDIATNVPVMSTERARSVLGWEPRRSSTSALREVLDGVADGARVPASPKLSH</sequence>
<dbReference type="RefSeq" id="WP_157428850.1">
    <property type="nucleotide sequence ID" value="NZ_BAAANK010000003.1"/>
</dbReference>
<dbReference type="Gene3D" id="3.40.50.720">
    <property type="entry name" value="NAD(P)-binding Rossmann-like Domain"/>
    <property type="match status" value="1"/>
</dbReference>
<dbReference type="InterPro" id="IPR036291">
    <property type="entry name" value="NAD(P)-bd_dom_sf"/>
</dbReference>
<evidence type="ECO:0000259" key="2">
    <source>
        <dbReference type="Pfam" id="PF01370"/>
    </source>
</evidence>
<accession>A0ABP4YUE1</accession>
<organism evidence="3 4">
    <name type="scientific">Agromyces salentinus</name>
    <dbReference type="NCBI Taxonomy" id="269421"/>
    <lineage>
        <taxon>Bacteria</taxon>
        <taxon>Bacillati</taxon>
        <taxon>Actinomycetota</taxon>
        <taxon>Actinomycetes</taxon>
        <taxon>Micrococcales</taxon>
        <taxon>Microbacteriaceae</taxon>
        <taxon>Agromyces</taxon>
    </lineage>
</organism>
<feature type="compositionally biased region" description="Gly residues" evidence="1">
    <location>
        <begin position="31"/>
        <end position="43"/>
    </location>
</feature>
<gene>
    <name evidence="3" type="ORF">GCM10009750_12730</name>
</gene>
<comment type="caution">
    <text evidence="3">The sequence shown here is derived from an EMBL/GenBank/DDBJ whole genome shotgun (WGS) entry which is preliminary data.</text>
</comment>